<dbReference type="AlphaFoldDB" id="A0A8H6WJ23"/>
<evidence type="ECO:0000313" key="2">
    <source>
        <dbReference type="Proteomes" id="UP000613580"/>
    </source>
</evidence>
<proteinExistence type="predicted"/>
<sequence length="376" mass="42195">MDADFATNARKIKTEMSALGERGEYVLFDNQRALECWSVRDGRLMWSHREDNWSVGGFAFDMLPGGRQVHIMVCIYQQDHGWTSSRLDILELDLVQESSEMRYTSHYSAADDDVHWTHLGINGSFALCSLYSTIPGPTELHALHDWKTAPGKCLSVASPEGSQLALTTAYLIIATFDPSIRETQIRIVSLADLQSVGPWYGFFNDAGSVNVAELPTLSNFVFPMSVATMSISDVPSMRHLSVHRSPLDENVYRIWLRWAGFRRLEVVQGHNRVTFGDALYGYHLLANPDNARDVSLYKRMDYRTGSKGDTTYSGHGIRRQRLRDPLESDSYVLYAPGEPDPVASLRATGAALFPSLSVYSSAVTYAERVVRVAYFD</sequence>
<keyword evidence="2" id="KW-1185">Reference proteome</keyword>
<dbReference type="Proteomes" id="UP000613580">
    <property type="component" value="Unassembled WGS sequence"/>
</dbReference>
<accession>A0A8H6WJ23</accession>
<organism evidence="1 2">
    <name type="scientific">Mycena chlorophos</name>
    <name type="common">Agaric fungus</name>
    <name type="synonym">Agaricus chlorophos</name>
    <dbReference type="NCBI Taxonomy" id="658473"/>
    <lineage>
        <taxon>Eukaryota</taxon>
        <taxon>Fungi</taxon>
        <taxon>Dikarya</taxon>
        <taxon>Basidiomycota</taxon>
        <taxon>Agaricomycotina</taxon>
        <taxon>Agaricomycetes</taxon>
        <taxon>Agaricomycetidae</taxon>
        <taxon>Agaricales</taxon>
        <taxon>Marasmiineae</taxon>
        <taxon>Mycenaceae</taxon>
        <taxon>Mycena</taxon>
    </lineage>
</organism>
<gene>
    <name evidence="1" type="ORF">HMN09_00281000</name>
</gene>
<protein>
    <submittedName>
        <fullName evidence="1">F-box domain-containing protein</fullName>
    </submittedName>
</protein>
<reference evidence="1" key="1">
    <citation type="submission" date="2020-05" db="EMBL/GenBank/DDBJ databases">
        <title>Mycena genomes resolve the evolution of fungal bioluminescence.</title>
        <authorList>
            <person name="Tsai I.J."/>
        </authorList>
    </citation>
    <scope>NUCLEOTIDE SEQUENCE</scope>
    <source>
        <strain evidence="1">110903Hualien_Pintung</strain>
    </source>
</reference>
<comment type="caution">
    <text evidence="1">The sequence shown here is derived from an EMBL/GenBank/DDBJ whole genome shotgun (WGS) entry which is preliminary data.</text>
</comment>
<dbReference type="EMBL" id="JACAZE010000003">
    <property type="protein sequence ID" value="KAF7319427.1"/>
    <property type="molecule type" value="Genomic_DNA"/>
</dbReference>
<name>A0A8H6WJ23_MYCCL</name>
<evidence type="ECO:0000313" key="1">
    <source>
        <dbReference type="EMBL" id="KAF7319427.1"/>
    </source>
</evidence>
<dbReference type="OrthoDB" id="3051145at2759"/>